<evidence type="ECO:0000256" key="1">
    <source>
        <dbReference type="SAM" id="MobiDB-lite"/>
    </source>
</evidence>
<dbReference type="EMBL" id="CAUOFW020007580">
    <property type="protein sequence ID" value="CAK9179663.1"/>
    <property type="molecule type" value="Genomic_DNA"/>
</dbReference>
<protein>
    <submittedName>
        <fullName evidence="2">Uncharacterized protein</fullName>
    </submittedName>
</protein>
<feature type="region of interest" description="Disordered" evidence="1">
    <location>
        <begin position="146"/>
        <end position="178"/>
    </location>
</feature>
<gene>
    <name evidence="2" type="ORF">ILEXP_LOCUS49617</name>
</gene>
<keyword evidence="3" id="KW-1185">Reference proteome</keyword>
<name>A0ABC8UF76_9AQUA</name>
<organism evidence="2 3">
    <name type="scientific">Ilex paraguariensis</name>
    <name type="common">yerba mate</name>
    <dbReference type="NCBI Taxonomy" id="185542"/>
    <lineage>
        <taxon>Eukaryota</taxon>
        <taxon>Viridiplantae</taxon>
        <taxon>Streptophyta</taxon>
        <taxon>Embryophyta</taxon>
        <taxon>Tracheophyta</taxon>
        <taxon>Spermatophyta</taxon>
        <taxon>Magnoliopsida</taxon>
        <taxon>eudicotyledons</taxon>
        <taxon>Gunneridae</taxon>
        <taxon>Pentapetalae</taxon>
        <taxon>asterids</taxon>
        <taxon>campanulids</taxon>
        <taxon>Aquifoliales</taxon>
        <taxon>Aquifoliaceae</taxon>
        <taxon>Ilex</taxon>
    </lineage>
</organism>
<comment type="caution">
    <text evidence="2">The sequence shown here is derived from an EMBL/GenBank/DDBJ whole genome shotgun (WGS) entry which is preliminary data.</text>
</comment>
<sequence>MAFVDVIKCCLDSIRLISKEVEDSIIYIDAGCTECFQFLGAFPLLLELGVRAVCSLEKMSSLDMVSDWNSEFDSPTKIVVITSRLLSDAHRYILRCLSMQQSVRHCTVFTSISEIAHSAYPDSPLGPDAFHEYESLLVQDYEELTKRHETNSRQSGDSDLKEHITPKNEGWSQLTSSEEEISNLDALSGARDSCEDDPLGHAQDVGQKLVVSVLHLPLILCPFSPRVFVLPSEGSIAEAYLSNQHENSISPGLPPLSTGTAAEGEDIPPGATLTAQFLYHLASKVLNVIHYACLNLDVFLLFGAVFQILSFQ</sequence>
<feature type="compositionally biased region" description="Basic and acidic residues" evidence="1">
    <location>
        <begin position="146"/>
        <end position="166"/>
    </location>
</feature>
<proteinExistence type="predicted"/>
<reference evidence="2 3" key="1">
    <citation type="submission" date="2024-02" db="EMBL/GenBank/DDBJ databases">
        <authorList>
            <person name="Vignale AGUSTIN F."/>
            <person name="Sosa J E."/>
            <person name="Modenutti C."/>
        </authorList>
    </citation>
    <scope>NUCLEOTIDE SEQUENCE [LARGE SCALE GENOMIC DNA]</scope>
</reference>
<dbReference type="InterPro" id="IPR001619">
    <property type="entry name" value="Sec1-like"/>
</dbReference>
<dbReference type="Proteomes" id="UP001642360">
    <property type="component" value="Unassembled WGS sequence"/>
</dbReference>
<evidence type="ECO:0000313" key="3">
    <source>
        <dbReference type="Proteomes" id="UP001642360"/>
    </source>
</evidence>
<evidence type="ECO:0000313" key="2">
    <source>
        <dbReference type="EMBL" id="CAK9179663.1"/>
    </source>
</evidence>
<dbReference type="PANTHER" id="PTHR11679">
    <property type="entry name" value="VESICLE PROTEIN SORTING-ASSOCIATED"/>
    <property type="match status" value="1"/>
</dbReference>
<accession>A0ABC8UF76</accession>
<dbReference type="AlphaFoldDB" id="A0ABC8UF76"/>